<dbReference type="PROSITE" id="PS50234">
    <property type="entry name" value="VWFA"/>
    <property type="match status" value="1"/>
</dbReference>
<dbReference type="EMBL" id="LSYU01000013">
    <property type="protein sequence ID" value="KXX66174.1"/>
    <property type="molecule type" value="Genomic_DNA"/>
</dbReference>
<evidence type="ECO:0000259" key="8">
    <source>
        <dbReference type="PROSITE" id="PS50234"/>
    </source>
</evidence>
<keyword evidence="7" id="KW-0732">Signal</keyword>
<keyword evidence="3" id="KW-1029">Fimbrium biogenesis</keyword>
<evidence type="ECO:0000256" key="2">
    <source>
        <dbReference type="ARBA" id="ARBA00008387"/>
    </source>
</evidence>
<evidence type="ECO:0000256" key="6">
    <source>
        <dbReference type="ARBA" id="ARBA00023263"/>
    </source>
</evidence>
<evidence type="ECO:0000256" key="5">
    <source>
        <dbReference type="ARBA" id="ARBA00022837"/>
    </source>
</evidence>
<keyword evidence="6" id="KW-0281">Fimbrium</keyword>
<evidence type="ECO:0000256" key="4">
    <source>
        <dbReference type="ARBA" id="ARBA00022723"/>
    </source>
</evidence>
<comment type="similarity">
    <text evidence="2">Belongs to the PilY1 family.</text>
</comment>
<dbReference type="Proteomes" id="UP000075766">
    <property type="component" value="Unassembled WGS sequence"/>
</dbReference>
<comment type="subcellular location">
    <subcellularLocation>
        <location evidence="1">Fimbrium</location>
    </subcellularLocation>
</comment>
<name>A0ABR5VKH0_MARGR</name>
<feature type="chain" id="PRO_5046461650" description="VWFA domain-containing protein" evidence="7">
    <location>
        <begin position="32"/>
        <end position="1073"/>
    </location>
</feature>
<proteinExistence type="inferred from homology"/>
<feature type="domain" description="VWFA" evidence="8">
    <location>
        <begin position="338"/>
        <end position="426"/>
    </location>
</feature>
<dbReference type="InterPro" id="IPR002035">
    <property type="entry name" value="VWF_A"/>
</dbReference>
<gene>
    <name evidence="9" type="ORF">AY586_06280</name>
</gene>
<dbReference type="InterPro" id="IPR011047">
    <property type="entry name" value="Quinoprotein_ADH-like_sf"/>
</dbReference>
<evidence type="ECO:0000313" key="9">
    <source>
        <dbReference type="EMBL" id="KXX66174.1"/>
    </source>
</evidence>
<feature type="signal peptide" evidence="7">
    <location>
        <begin position="1"/>
        <end position="31"/>
    </location>
</feature>
<sequence length="1073" mass="114135">MAMRAPQPRAPRLALLTLASALTIAPGATQAAIASYPLFLALAANANILVVLDNSNSMDEQANGSAIGSDDPSSKSEIARGVIRHLITNYTDAVNMGLMAYKQSSTSAWYLHNSPYDVSYYWGNYDDTFDGPRDSTTKRFRIANPTDPGNFIYYNVALPFYAGSNQGNAFCYSSGAGFPTLPSGGNNVYTCYRSKTGDGIAADYSNSDWRSGYSNYFFRSTLSPTDSDLAQGIESFGKRLAWSYVGRTWYANSSPGRGYLHVAIDDLDSAHATSLRGKLACNIPNASSPCTSSGIRNAGLTPIEGTLLTARDYFAGGWSDSDEGYTSGVYPLPESCGRDFVILVSDGLPSTDQDGNNLSDPATAITEAAAAAEALLDIGVKTYVVGFALPYGTDPTTLDTIALSGGTNQAYLATDASSLTEALETIFAAAAESATAATIATNSTRLNTDTLIFQAKFDTTDWSGRLLAYEVEADGSLPDSDQDGDIEEEALWDTDTAGKIPGAGSRKLYSIIDGARVSLNWNALSGDQQTTLTGYGITEPVLDWIRGDQSDESNTTPGGLRERGAILGDIVNSNPLYVGALNFGYQQVDCGAADTDTYTAFRTAADARTKMLYVGANDGMLHAFEAATGIERFAVIPSSLLPELADLSVPGYAHKYLMDGSPQAADVCIDGSWKRILVTSTGAGGRTLMALDITNPDTFTEANILWEYTGSDLGYPINQFIQPAIGRLANGDWAVVVGNGYETGSSARLLLIDVATGSRIAGIDTEVGDATTANGLAGPVLLGDDARTITTAYAGDLRGNLWKFDLSAGNANSWAVAFKQGNNPEPLFRASDASGNAQPITSPPEIALHPEGGYLILFGTGQYYEVGDNATLDRQTLYGIWDHGESDLDRDDLLEQSILTEPTSNGLTWRVISDNLPDWTSNNPDQGWYMDLIPPNNVAQGERVVSVPLLRHGRAIFTTLVPSDQPCDAGGTSWIMELDLETGGRLDESVFDVNGDGHFNTLDEVSAGNVPDTNVATLPVSGRRSEVGIIDTPSVISAGEVEYKHAGGSTGAVAVIREKGDLFGGRQSWRQLR</sequence>
<protein>
    <recommendedName>
        <fullName evidence="8">VWFA domain-containing protein</fullName>
    </recommendedName>
</protein>
<keyword evidence="4" id="KW-0479">Metal-binding</keyword>
<keyword evidence="10" id="KW-1185">Reference proteome</keyword>
<evidence type="ECO:0000256" key="3">
    <source>
        <dbReference type="ARBA" id="ARBA00022558"/>
    </source>
</evidence>
<organism evidence="9 10">
    <name type="scientific">Marichromatium gracile</name>
    <name type="common">Chromatium gracile</name>
    <dbReference type="NCBI Taxonomy" id="1048"/>
    <lineage>
        <taxon>Bacteria</taxon>
        <taxon>Pseudomonadati</taxon>
        <taxon>Pseudomonadota</taxon>
        <taxon>Gammaproteobacteria</taxon>
        <taxon>Chromatiales</taxon>
        <taxon>Chromatiaceae</taxon>
        <taxon>Marichromatium</taxon>
    </lineage>
</organism>
<comment type="caution">
    <text evidence="9">The sequence shown here is derived from an EMBL/GenBank/DDBJ whole genome shotgun (WGS) entry which is preliminary data.</text>
</comment>
<dbReference type="InterPro" id="IPR036465">
    <property type="entry name" value="vWFA_dom_sf"/>
</dbReference>
<reference evidence="9 10" key="1">
    <citation type="submission" date="2016-02" db="EMBL/GenBank/DDBJ databases">
        <title>Genome sequence of Marichromatium gracile YL-28, a purple sulfur bacterium.</title>
        <authorList>
            <person name="Zhao C."/>
            <person name="Hong X."/>
            <person name="Chen S."/>
            <person name="Yang S."/>
        </authorList>
    </citation>
    <scope>NUCLEOTIDE SEQUENCE [LARGE SCALE GENOMIC DNA]</scope>
    <source>
        <strain evidence="9 10">YL28</strain>
    </source>
</reference>
<dbReference type="Pfam" id="PF05567">
    <property type="entry name" value="T4P_PilY1"/>
    <property type="match status" value="1"/>
</dbReference>
<evidence type="ECO:0000256" key="1">
    <source>
        <dbReference type="ARBA" id="ARBA00004561"/>
    </source>
</evidence>
<dbReference type="InterPro" id="IPR008707">
    <property type="entry name" value="B-propeller_PilY1"/>
</dbReference>
<keyword evidence="5" id="KW-0106">Calcium</keyword>
<dbReference type="SUPFAM" id="SSF50998">
    <property type="entry name" value="Quinoprotein alcohol dehydrogenase-like"/>
    <property type="match status" value="1"/>
</dbReference>
<evidence type="ECO:0000256" key="7">
    <source>
        <dbReference type="SAM" id="SignalP"/>
    </source>
</evidence>
<accession>A0ABR5VKH0</accession>
<dbReference type="Gene3D" id="3.40.50.410">
    <property type="entry name" value="von Willebrand factor, type A domain"/>
    <property type="match status" value="1"/>
</dbReference>
<evidence type="ECO:0000313" key="10">
    <source>
        <dbReference type="Proteomes" id="UP000075766"/>
    </source>
</evidence>
<dbReference type="SUPFAM" id="SSF53300">
    <property type="entry name" value="vWA-like"/>
    <property type="match status" value="1"/>
</dbReference>